<dbReference type="VEuPathDB" id="TrichDB:TVAGG3_0779110"/>
<name>A2D966_TRIV3</name>
<keyword evidence="2" id="KW-1185">Reference proteome</keyword>
<dbReference type="Proteomes" id="UP000001542">
    <property type="component" value="Unassembled WGS sequence"/>
</dbReference>
<reference evidence="1" key="1">
    <citation type="submission" date="2006-10" db="EMBL/GenBank/DDBJ databases">
        <authorList>
            <person name="Amadeo P."/>
            <person name="Zhao Q."/>
            <person name="Wortman J."/>
            <person name="Fraser-Liggett C."/>
            <person name="Carlton J."/>
        </authorList>
    </citation>
    <scope>NUCLEOTIDE SEQUENCE</scope>
    <source>
        <strain evidence="1">G3</strain>
    </source>
</reference>
<dbReference type="VEuPathDB" id="TrichDB:TVAG_183280"/>
<evidence type="ECO:0008006" key="3">
    <source>
        <dbReference type="Google" id="ProtNLM"/>
    </source>
</evidence>
<sequence>METGLTYEGKNVEWIQWVCNGAIKIFSEFPLFEMDASFKLKPFIYIDVQSIYGNMGFPISIYIGPSENSSAYSVIIKNLNYCFHRSDLIKNKQLLSDHGKGIISVSQNIMLDQLECYRHFFNRLGADTTVMHLASLVVYSSTYAEYMSRFNAFDPFIKKMNLKPGQRAAWEELNNSPNALGMFNRPHKITCSNHTESFHSVVNKRIKENGATTLREKVSILMNYSKERLLHILNPPNHAIMEEYYRAMKMNIPQGPCKCTKEMLNSRKMKFGKELVCNHQILKFKFDAPELAGPPPIAGLTIDDIISSTFIEREMKTSTITGESFERKKYHRINQETFEKPIEFPQDASSSMIRALRCILKELCHFNNDEAISFCISTNPDIPNDFEGFREYMDNLLSAYKNK</sequence>
<dbReference type="InParanoid" id="A2D966"/>
<dbReference type="AlphaFoldDB" id="A2D966"/>
<dbReference type="EMBL" id="DS113180">
    <property type="protein sequence ID" value="EAY23092.1"/>
    <property type="molecule type" value="Genomic_DNA"/>
</dbReference>
<proteinExistence type="predicted"/>
<gene>
    <name evidence="1" type="ORF">TVAG_183280</name>
</gene>
<dbReference type="VEuPathDB" id="TrichDB:TVAGG3_0530200"/>
<reference evidence="1" key="2">
    <citation type="journal article" date="2007" name="Science">
        <title>Draft genome sequence of the sexually transmitted pathogen Trichomonas vaginalis.</title>
        <authorList>
            <person name="Carlton J.M."/>
            <person name="Hirt R.P."/>
            <person name="Silva J.C."/>
            <person name="Delcher A.L."/>
            <person name="Schatz M."/>
            <person name="Zhao Q."/>
            <person name="Wortman J.R."/>
            <person name="Bidwell S.L."/>
            <person name="Alsmark U.C.M."/>
            <person name="Besteiro S."/>
            <person name="Sicheritz-Ponten T."/>
            <person name="Noel C.J."/>
            <person name="Dacks J.B."/>
            <person name="Foster P.G."/>
            <person name="Simillion C."/>
            <person name="Van de Peer Y."/>
            <person name="Miranda-Saavedra D."/>
            <person name="Barton G.J."/>
            <person name="Westrop G.D."/>
            <person name="Mueller S."/>
            <person name="Dessi D."/>
            <person name="Fiori P.L."/>
            <person name="Ren Q."/>
            <person name="Paulsen I."/>
            <person name="Zhang H."/>
            <person name="Bastida-Corcuera F.D."/>
            <person name="Simoes-Barbosa A."/>
            <person name="Brown M.T."/>
            <person name="Hayes R.D."/>
            <person name="Mukherjee M."/>
            <person name="Okumura C.Y."/>
            <person name="Schneider R."/>
            <person name="Smith A.J."/>
            <person name="Vanacova S."/>
            <person name="Villalvazo M."/>
            <person name="Haas B.J."/>
            <person name="Pertea M."/>
            <person name="Feldblyum T.V."/>
            <person name="Utterback T.R."/>
            <person name="Shu C.L."/>
            <person name="Osoegawa K."/>
            <person name="de Jong P.J."/>
            <person name="Hrdy I."/>
            <person name="Horvathova L."/>
            <person name="Zubacova Z."/>
            <person name="Dolezal P."/>
            <person name="Malik S.B."/>
            <person name="Logsdon J.M. Jr."/>
            <person name="Henze K."/>
            <person name="Gupta A."/>
            <person name="Wang C.C."/>
            <person name="Dunne R.L."/>
            <person name="Upcroft J.A."/>
            <person name="Upcroft P."/>
            <person name="White O."/>
            <person name="Salzberg S.L."/>
            <person name="Tang P."/>
            <person name="Chiu C.-H."/>
            <person name="Lee Y.-S."/>
            <person name="Embley T.M."/>
            <person name="Coombs G.H."/>
            <person name="Mottram J.C."/>
            <person name="Tachezy J."/>
            <person name="Fraser-Liggett C.M."/>
            <person name="Johnson P.J."/>
        </authorList>
    </citation>
    <scope>NUCLEOTIDE SEQUENCE [LARGE SCALE GENOMIC DNA]</scope>
    <source>
        <strain evidence="1">G3</strain>
    </source>
</reference>
<accession>A2D966</accession>
<protein>
    <recommendedName>
        <fullName evidence="3">MULE transposase domain-containing protein</fullName>
    </recommendedName>
</protein>
<evidence type="ECO:0000313" key="1">
    <source>
        <dbReference type="EMBL" id="EAY23092.1"/>
    </source>
</evidence>
<organism evidence="1 2">
    <name type="scientific">Trichomonas vaginalis (strain ATCC PRA-98 / G3)</name>
    <dbReference type="NCBI Taxonomy" id="412133"/>
    <lineage>
        <taxon>Eukaryota</taxon>
        <taxon>Metamonada</taxon>
        <taxon>Parabasalia</taxon>
        <taxon>Trichomonadida</taxon>
        <taxon>Trichomonadidae</taxon>
        <taxon>Trichomonas</taxon>
    </lineage>
</organism>
<evidence type="ECO:0000313" key="2">
    <source>
        <dbReference type="Proteomes" id="UP000001542"/>
    </source>
</evidence>